<feature type="transmembrane region" description="Helical" evidence="2">
    <location>
        <begin position="198"/>
        <end position="223"/>
    </location>
</feature>
<organism evidence="3 4">
    <name type="scientific">Letharia columbiana</name>
    <dbReference type="NCBI Taxonomy" id="112416"/>
    <lineage>
        <taxon>Eukaryota</taxon>
        <taxon>Fungi</taxon>
        <taxon>Dikarya</taxon>
        <taxon>Ascomycota</taxon>
        <taxon>Pezizomycotina</taxon>
        <taxon>Lecanoromycetes</taxon>
        <taxon>OSLEUM clade</taxon>
        <taxon>Lecanoromycetidae</taxon>
        <taxon>Lecanorales</taxon>
        <taxon>Lecanorineae</taxon>
        <taxon>Parmeliaceae</taxon>
        <taxon>Letharia</taxon>
    </lineage>
</organism>
<protein>
    <recommendedName>
        <fullName evidence="5">MARVEL domain-containing protein</fullName>
    </recommendedName>
</protein>
<evidence type="ECO:0000313" key="3">
    <source>
        <dbReference type="EMBL" id="KAF6234694.1"/>
    </source>
</evidence>
<sequence length="231" mass="26850">MHKYYYGTPIRKPIPSSRDSSAERSPSPKRYSSPRRFLHPRVPRGWTFPTYPTEYTGYTDLESTSRRPANIHHHYEMRFKPAQIISPSYLLNVRILQVVLALIYLILLCYCGIHHGWWLNLHQPLGFGISASLLTILIAIPDILNRDFTLSNTLSTYLFHFLRLLFELLLIALWCAAFVTMLLPKGKDFRLLFHRPPYVEWICAVVLAAIELLGFVWSMVLVLQEKYKVSG</sequence>
<evidence type="ECO:0000256" key="2">
    <source>
        <dbReference type="SAM" id="Phobius"/>
    </source>
</evidence>
<feature type="compositionally biased region" description="Low complexity" evidence="1">
    <location>
        <begin position="15"/>
        <end position="31"/>
    </location>
</feature>
<comment type="caution">
    <text evidence="3">The sequence shown here is derived from an EMBL/GenBank/DDBJ whole genome shotgun (WGS) entry which is preliminary data.</text>
</comment>
<dbReference type="EMBL" id="JACCJC010000029">
    <property type="protein sequence ID" value="KAF6234694.1"/>
    <property type="molecule type" value="Genomic_DNA"/>
</dbReference>
<dbReference type="RefSeq" id="XP_037164085.1">
    <property type="nucleotide sequence ID" value="XM_037309224.1"/>
</dbReference>
<feature type="transmembrane region" description="Helical" evidence="2">
    <location>
        <begin position="164"/>
        <end position="183"/>
    </location>
</feature>
<feature type="transmembrane region" description="Helical" evidence="2">
    <location>
        <begin position="125"/>
        <end position="144"/>
    </location>
</feature>
<reference evidence="3 4" key="1">
    <citation type="journal article" date="2020" name="Genomics">
        <title>Complete, high-quality genomes from long-read metagenomic sequencing of two wolf lichen thalli reveals enigmatic genome architecture.</title>
        <authorList>
            <person name="McKenzie S.K."/>
            <person name="Walston R.F."/>
            <person name="Allen J.L."/>
        </authorList>
    </citation>
    <scope>NUCLEOTIDE SEQUENCE [LARGE SCALE GENOMIC DNA]</scope>
    <source>
        <strain evidence="3">WasteWater2</strain>
    </source>
</reference>
<evidence type="ECO:0008006" key="5">
    <source>
        <dbReference type="Google" id="ProtNLM"/>
    </source>
</evidence>
<feature type="transmembrane region" description="Helical" evidence="2">
    <location>
        <begin position="95"/>
        <end position="119"/>
    </location>
</feature>
<keyword evidence="2" id="KW-0472">Membrane</keyword>
<keyword evidence="2" id="KW-1133">Transmembrane helix</keyword>
<keyword evidence="2" id="KW-0812">Transmembrane</keyword>
<accession>A0A8H6FU14</accession>
<feature type="region of interest" description="Disordered" evidence="1">
    <location>
        <begin position="1"/>
        <end position="36"/>
    </location>
</feature>
<keyword evidence="4" id="KW-1185">Reference proteome</keyword>
<name>A0A8H6FU14_9LECA</name>
<proteinExistence type="predicted"/>
<gene>
    <name evidence="3" type="ORF">HO173_007320</name>
</gene>
<evidence type="ECO:0000313" key="4">
    <source>
        <dbReference type="Proteomes" id="UP000578531"/>
    </source>
</evidence>
<dbReference type="OrthoDB" id="5294178at2759"/>
<dbReference type="GeneID" id="59288977"/>
<evidence type="ECO:0000256" key="1">
    <source>
        <dbReference type="SAM" id="MobiDB-lite"/>
    </source>
</evidence>
<dbReference type="Proteomes" id="UP000578531">
    <property type="component" value="Unassembled WGS sequence"/>
</dbReference>
<dbReference type="AlphaFoldDB" id="A0A8H6FU14"/>